<comment type="caution">
    <text evidence="2">The sequence shown here is derived from an EMBL/GenBank/DDBJ whole genome shotgun (WGS) entry which is preliminary data.</text>
</comment>
<proteinExistence type="predicted"/>
<name>A0A3M8B2Y9_9BACL</name>
<dbReference type="EMBL" id="RHHN01000021">
    <property type="protein sequence ID" value="RNB57796.1"/>
    <property type="molecule type" value="Genomic_DNA"/>
</dbReference>
<evidence type="ECO:0000313" key="2">
    <source>
        <dbReference type="EMBL" id="RNB57796.1"/>
    </source>
</evidence>
<dbReference type="AlphaFoldDB" id="A0A3M8B2Y9"/>
<protein>
    <submittedName>
        <fullName evidence="2">Uncharacterized protein</fullName>
    </submittedName>
</protein>
<sequence>MENGYKIDVRIELFFIYQKGTWNWRNKNMYVKGVLEKLYTRLKTEDVKELISKYSPTWDAGKKIKKKDLMQEFLLLEQFIRPEEIKDFVEMAVMKKVIGLPAYTHKLENTDFLYGKDLTTLKTEYEKLDHPFTGRNTVTVKVTNFETSTFSLKFRIKEFEGSWKTGIKDLDSLTAIDTANVVINLSTKVVSINAGSDAIHDMVLNYLKYVCRWPLSTYRISKSNSYTHSENASYKTTILLDLVYNRLKDQGIDARFEEIKFKVGSEKDDVKDVTMNGNQLLTSYLACEYITLGKDIIQFKLKASFNGNSFAVQFSLKGKDLDYLKIVIVDTTNEQLKNRVMEIIQEEYIKMCEQGIGDLLRIKKLLNSIYERFAKKDQVYTEVIENSVIITIESVAKLLNKLDNEDQEIKEVLQSIVSANETILHSTGYKAEIKSLSDIKKF</sequence>
<dbReference type="Proteomes" id="UP000276178">
    <property type="component" value="Unassembled WGS sequence"/>
</dbReference>
<gene>
    <name evidence="2" type="ORF">EB820_06605</name>
</gene>
<evidence type="ECO:0000313" key="3">
    <source>
        <dbReference type="Proteomes" id="UP000276178"/>
    </source>
</evidence>
<dbReference type="OrthoDB" id="2597328at2"/>
<accession>A0A3M8B2Y9</accession>
<keyword evidence="1" id="KW-0175">Coiled coil</keyword>
<organism evidence="2 3">
    <name type="scientific">Brevibacillus agri</name>
    <dbReference type="NCBI Taxonomy" id="51101"/>
    <lineage>
        <taxon>Bacteria</taxon>
        <taxon>Bacillati</taxon>
        <taxon>Bacillota</taxon>
        <taxon>Bacilli</taxon>
        <taxon>Bacillales</taxon>
        <taxon>Paenibacillaceae</taxon>
        <taxon>Brevibacillus</taxon>
    </lineage>
</organism>
<evidence type="ECO:0000256" key="1">
    <source>
        <dbReference type="SAM" id="Coils"/>
    </source>
</evidence>
<reference evidence="2 3" key="1">
    <citation type="submission" date="2018-10" db="EMBL/GenBank/DDBJ databases">
        <title>Phylogenomics of Brevibacillus.</title>
        <authorList>
            <person name="Dunlap C."/>
        </authorList>
    </citation>
    <scope>NUCLEOTIDE SEQUENCE [LARGE SCALE GENOMIC DNA]</scope>
    <source>
        <strain evidence="2 3">NRRL NRS 1219</strain>
    </source>
</reference>
<feature type="coiled-coil region" evidence="1">
    <location>
        <begin position="395"/>
        <end position="422"/>
    </location>
</feature>